<proteinExistence type="predicted"/>
<dbReference type="EMBL" id="FPBZ01000013">
    <property type="protein sequence ID" value="SFU66586.1"/>
    <property type="molecule type" value="Genomic_DNA"/>
</dbReference>
<name>A0A1I7I1G4_9PROT</name>
<reference evidence="2 3" key="1">
    <citation type="submission" date="2016-10" db="EMBL/GenBank/DDBJ databases">
        <authorList>
            <person name="de Groot N.N."/>
        </authorList>
    </citation>
    <scope>NUCLEOTIDE SEQUENCE [LARGE SCALE GENOMIC DNA]</scope>
    <source>
        <strain evidence="2 3">Nl14</strain>
    </source>
</reference>
<reference evidence="1 4" key="2">
    <citation type="submission" date="2018-04" db="EMBL/GenBank/DDBJ databases">
        <title>Active sludge and wastewater microbial communities from Klosterneuburg, Austria.</title>
        <authorList>
            <person name="Wagner M."/>
        </authorList>
    </citation>
    <scope>NUCLEOTIDE SEQUENCE [LARGE SCALE GENOMIC DNA]</scope>
    <source>
        <strain evidence="1 4">Nl12</strain>
    </source>
</reference>
<evidence type="ECO:0000313" key="3">
    <source>
        <dbReference type="Proteomes" id="UP000182649"/>
    </source>
</evidence>
<protein>
    <submittedName>
        <fullName evidence="2">Uncharacterized protein</fullName>
    </submittedName>
</protein>
<organism evidence="2 3">
    <name type="scientific">Nitrosospira multiformis</name>
    <dbReference type="NCBI Taxonomy" id="1231"/>
    <lineage>
        <taxon>Bacteria</taxon>
        <taxon>Pseudomonadati</taxon>
        <taxon>Pseudomonadota</taxon>
        <taxon>Betaproteobacteria</taxon>
        <taxon>Nitrosomonadales</taxon>
        <taxon>Nitrosomonadaceae</taxon>
        <taxon>Nitrosospira</taxon>
    </lineage>
</organism>
<evidence type="ECO:0000313" key="2">
    <source>
        <dbReference type="EMBL" id="SFU66586.1"/>
    </source>
</evidence>
<dbReference type="Proteomes" id="UP000244152">
    <property type="component" value="Unassembled WGS sequence"/>
</dbReference>
<dbReference type="EMBL" id="QAOK01000006">
    <property type="protein sequence ID" value="PTQ82132.1"/>
    <property type="molecule type" value="Genomic_DNA"/>
</dbReference>
<dbReference type="Proteomes" id="UP000182649">
    <property type="component" value="Unassembled WGS sequence"/>
</dbReference>
<evidence type="ECO:0000313" key="4">
    <source>
        <dbReference type="Proteomes" id="UP000244152"/>
    </source>
</evidence>
<sequence>MRLCRKSDVQNEVLGMSSGLPFHNQTLYTVISLYPGKGNHGAHHC</sequence>
<gene>
    <name evidence="1" type="ORF">C8R21_106113</name>
    <name evidence="2" type="ORF">SAMN05216417_11368</name>
</gene>
<evidence type="ECO:0000313" key="1">
    <source>
        <dbReference type="EMBL" id="PTQ82132.1"/>
    </source>
</evidence>
<dbReference type="AlphaFoldDB" id="A0A1I7I1G4"/>
<accession>A0A1I7I1G4</accession>